<evidence type="ECO:0000313" key="3">
    <source>
        <dbReference type="Proteomes" id="UP000606172"/>
    </source>
</evidence>
<dbReference type="EMBL" id="BOOW01000032">
    <property type="protein sequence ID" value="GII95006.1"/>
    <property type="molecule type" value="Genomic_DNA"/>
</dbReference>
<dbReference type="Pfam" id="PF00248">
    <property type="entry name" value="Aldo_ket_red"/>
    <property type="match status" value="1"/>
</dbReference>
<dbReference type="PANTHER" id="PTHR43364">
    <property type="entry name" value="NADH-SPECIFIC METHYLGLYOXAL REDUCTASE-RELATED"/>
    <property type="match status" value="1"/>
</dbReference>
<reference evidence="2" key="1">
    <citation type="submission" date="2021-01" db="EMBL/GenBank/DDBJ databases">
        <title>Whole genome shotgun sequence of Sinosporangium siamense NBRC 109515.</title>
        <authorList>
            <person name="Komaki H."/>
            <person name="Tamura T."/>
        </authorList>
    </citation>
    <scope>NUCLEOTIDE SEQUENCE</scope>
    <source>
        <strain evidence="2">NBRC 109515</strain>
    </source>
</reference>
<comment type="caution">
    <text evidence="2">The sequence shown here is derived from an EMBL/GenBank/DDBJ whole genome shotgun (WGS) entry which is preliminary data.</text>
</comment>
<dbReference type="InterPro" id="IPR050523">
    <property type="entry name" value="AKR_Detox_Biosynth"/>
</dbReference>
<dbReference type="InterPro" id="IPR023210">
    <property type="entry name" value="NADP_OxRdtase_dom"/>
</dbReference>
<sequence length="323" mass="35237">MECTPGFRVWGMRFALGTIPFGTSVPEKEAFAILDRFVEAGGKILDTANNYPFWVEGCTGDESELAIGAWMAARGNREQLTLSTKAGARPVEAGAVSTVEVGGTPAEGLAAPVIRRAAEGSLRRLRTDHIDVYWAHIEDRVIPLDETLGAFHELVDNGLVAQVGASNIATWQLERARNLARSRDLTPYTHLQLRHTYLRPRPGARPPESAHVIVHDETLDYVKQENDLTLWGYNSLLSGAYTRPDRPVPDIYHHPGTTARLAVLQEVAGETGATVHQVVLAWLMEQGIVPIVGVTTMAQLEEAIGAEKVELGAELRARLDAPA</sequence>
<gene>
    <name evidence="2" type="ORF">Ssi02_52370</name>
</gene>
<protein>
    <submittedName>
        <fullName evidence="2">Oxidoreductase</fullName>
    </submittedName>
</protein>
<keyword evidence="3" id="KW-1185">Reference proteome</keyword>
<accession>A0A919RMQ1</accession>
<dbReference type="AlphaFoldDB" id="A0A919RMQ1"/>
<feature type="domain" description="NADP-dependent oxidoreductase" evidence="1">
    <location>
        <begin position="15"/>
        <end position="320"/>
    </location>
</feature>
<evidence type="ECO:0000259" key="1">
    <source>
        <dbReference type="Pfam" id="PF00248"/>
    </source>
</evidence>
<evidence type="ECO:0000313" key="2">
    <source>
        <dbReference type="EMBL" id="GII95006.1"/>
    </source>
</evidence>
<proteinExistence type="predicted"/>
<dbReference type="Gene3D" id="3.20.20.100">
    <property type="entry name" value="NADP-dependent oxidoreductase domain"/>
    <property type="match status" value="1"/>
</dbReference>
<organism evidence="2 3">
    <name type="scientific">Sinosporangium siamense</name>
    <dbReference type="NCBI Taxonomy" id="1367973"/>
    <lineage>
        <taxon>Bacteria</taxon>
        <taxon>Bacillati</taxon>
        <taxon>Actinomycetota</taxon>
        <taxon>Actinomycetes</taxon>
        <taxon>Streptosporangiales</taxon>
        <taxon>Streptosporangiaceae</taxon>
        <taxon>Sinosporangium</taxon>
    </lineage>
</organism>
<dbReference type="Proteomes" id="UP000606172">
    <property type="component" value="Unassembled WGS sequence"/>
</dbReference>
<name>A0A919RMQ1_9ACTN</name>
<dbReference type="PANTHER" id="PTHR43364:SF6">
    <property type="entry name" value="OXIDOREDUCTASE-RELATED"/>
    <property type="match status" value="1"/>
</dbReference>
<dbReference type="InterPro" id="IPR036812">
    <property type="entry name" value="NAD(P)_OxRdtase_dom_sf"/>
</dbReference>
<dbReference type="GO" id="GO:0005829">
    <property type="term" value="C:cytosol"/>
    <property type="evidence" value="ECO:0007669"/>
    <property type="project" value="TreeGrafter"/>
</dbReference>
<dbReference type="SUPFAM" id="SSF51430">
    <property type="entry name" value="NAD(P)-linked oxidoreductase"/>
    <property type="match status" value="1"/>
</dbReference>